<dbReference type="InterPro" id="IPR002563">
    <property type="entry name" value="Flavin_Rdtase-like_dom"/>
</dbReference>
<keyword evidence="6" id="KW-0560">Oxidoreductase</keyword>
<name>A0A3B1E4L8_9ZZZZ</name>
<evidence type="ECO:0000256" key="1">
    <source>
        <dbReference type="ARBA" id="ARBA00001917"/>
    </source>
</evidence>
<dbReference type="InterPro" id="IPR012349">
    <property type="entry name" value="Split_barrel_FMN-bd"/>
</dbReference>
<evidence type="ECO:0000259" key="5">
    <source>
        <dbReference type="Pfam" id="PF01613"/>
    </source>
</evidence>
<keyword evidence="3" id="KW-0288">FMN</keyword>
<organism evidence="6">
    <name type="scientific">hydrothermal vent metagenome</name>
    <dbReference type="NCBI Taxonomy" id="652676"/>
    <lineage>
        <taxon>unclassified sequences</taxon>
        <taxon>metagenomes</taxon>
        <taxon>ecological metagenomes</taxon>
    </lineage>
</organism>
<comment type="cofactor">
    <cofactor evidence="1">
        <name>FMN</name>
        <dbReference type="ChEBI" id="CHEBI:58210"/>
    </cofactor>
</comment>
<protein>
    <submittedName>
        <fullName evidence="6">Nitrilotriacetate monooxygenase component B</fullName>
        <ecNumber evidence="6">1.14.13.-</ecNumber>
    </submittedName>
</protein>
<comment type="similarity">
    <text evidence="4">Belongs to the flavoredoxin family.</text>
</comment>
<dbReference type="EC" id="1.14.13.-" evidence="6"/>
<dbReference type="Pfam" id="PF01613">
    <property type="entry name" value="Flavin_Reduct"/>
    <property type="match status" value="1"/>
</dbReference>
<dbReference type="EMBL" id="UOYO01000017">
    <property type="protein sequence ID" value="VAY86848.1"/>
    <property type="molecule type" value="Genomic_DNA"/>
</dbReference>
<evidence type="ECO:0000313" key="6">
    <source>
        <dbReference type="EMBL" id="VAY86848.1"/>
    </source>
</evidence>
<keyword evidence="2" id="KW-0285">Flavoprotein</keyword>
<dbReference type="PANTHER" id="PTHR33798:SF5">
    <property type="entry name" value="FLAVIN REDUCTASE LIKE DOMAIN-CONTAINING PROTEIN"/>
    <property type="match status" value="1"/>
</dbReference>
<reference evidence="6" key="1">
    <citation type="submission" date="2018-10" db="EMBL/GenBank/DDBJ databases">
        <authorList>
            <person name="Aoki K."/>
        </authorList>
    </citation>
    <scope>NUCLEOTIDE SEQUENCE</scope>
</reference>
<dbReference type="SUPFAM" id="SSF50475">
    <property type="entry name" value="FMN-binding split barrel"/>
    <property type="match status" value="1"/>
</dbReference>
<dbReference type="AlphaFoldDB" id="A0A3B1E4L8"/>
<dbReference type="Gene3D" id="2.30.110.10">
    <property type="entry name" value="Electron Transport, Fmn-binding Protein, Chain A"/>
    <property type="match status" value="1"/>
</dbReference>
<dbReference type="GO" id="GO:0004497">
    <property type="term" value="F:monooxygenase activity"/>
    <property type="evidence" value="ECO:0007669"/>
    <property type="project" value="UniProtKB-KW"/>
</dbReference>
<evidence type="ECO:0000256" key="3">
    <source>
        <dbReference type="ARBA" id="ARBA00022643"/>
    </source>
</evidence>
<accession>A0A3B1E4L8</accession>
<dbReference type="PANTHER" id="PTHR33798">
    <property type="entry name" value="FLAVOPROTEIN OXYGENASE"/>
    <property type="match status" value="1"/>
</dbReference>
<feature type="domain" description="Flavin reductase like" evidence="5">
    <location>
        <begin position="22"/>
        <end position="143"/>
    </location>
</feature>
<evidence type="ECO:0000256" key="2">
    <source>
        <dbReference type="ARBA" id="ARBA00022630"/>
    </source>
</evidence>
<keyword evidence="6" id="KW-0503">Monooxygenase</keyword>
<dbReference type="GO" id="GO:0010181">
    <property type="term" value="F:FMN binding"/>
    <property type="evidence" value="ECO:0007669"/>
    <property type="project" value="InterPro"/>
</dbReference>
<sequence>MIKDLGELEPLEIYKLISNNIIPRPIAWIVTEHNDIVNIAPFSYFAPISSEPPLVVVSIGYKNDGTPKDTLYNIKKTKKCTICMVNESNLKKMHYTSKPLDKNTSEAEEFNIKTIKRLDNFPPTIQGISTAFFCEFNQEITIKEKGTNPLILEIKYIFKDDKNNQLPISRISKNYAQIGRNLEVPDIP</sequence>
<evidence type="ECO:0000256" key="4">
    <source>
        <dbReference type="ARBA" id="ARBA00038054"/>
    </source>
</evidence>
<gene>
    <name evidence="6" type="ORF">MNB_ARC-1_1071</name>
</gene>
<proteinExistence type="inferred from homology"/>